<dbReference type="OrthoDB" id="9805416at2"/>
<evidence type="ECO:0000259" key="5">
    <source>
        <dbReference type="Pfam" id="PF00389"/>
    </source>
</evidence>
<organism evidence="7 8">
    <name type="scientific">Maledivibacter halophilus</name>
    <dbReference type="NCBI Taxonomy" id="36842"/>
    <lineage>
        <taxon>Bacteria</taxon>
        <taxon>Bacillati</taxon>
        <taxon>Bacillota</taxon>
        <taxon>Clostridia</taxon>
        <taxon>Peptostreptococcales</taxon>
        <taxon>Caminicellaceae</taxon>
        <taxon>Maledivibacter</taxon>
    </lineage>
</organism>
<proteinExistence type="inferred from homology"/>
<name>A0A1T5M7R1_9FIRM</name>
<gene>
    <name evidence="7" type="ORF">SAMN02194393_04016</name>
</gene>
<dbReference type="PANTHER" id="PTHR43333:SF1">
    <property type="entry name" value="D-ISOMER SPECIFIC 2-HYDROXYACID DEHYDROGENASE NAD-BINDING DOMAIN-CONTAINING PROTEIN"/>
    <property type="match status" value="1"/>
</dbReference>
<evidence type="ECO:0000256" key="1">
    <source>
        <dbReference type="ARBA" id="ARBA00005854"/>
    </source>
</evidence>
<dbReference type="GO" id="GO:0016616">
    <property type="term" value="F:oxidoreductase activity, acting on the CH-OH group of donors, NAD or NADP as acceptor"/>
    <property type="evidence" value="ECO:0007669"/>
    <property type="project" value="InterPro"/>
</dbReference>
<sequence>MKVLFTHHYGEEKMKAVSDLGYEVVYISERKISNCKVIEDIDILVCYNPFDNLDIKGLKDLKFIQLSSIGIDQVPLDYIKGKGIILANNKGGYSIPMGEWIVLKILEIYKSSKYFYEKQKEKEWKINTNLLELYGKTVGFLGTGTIAKEGAKRLQGFGVNVIGLNTKGRNEKYFDKCYSIDDINKFLPICDVLVSAIPYTNETHHLLNEERLSKMKEGSVLVNVSRGSIIDERALIKKTQEKKFRGVALDVFENEPLSVNSPLWDFDNVYITPHNSWISEMRNERRFRTIYENMLRYKNHEELVNVVDLNKGY</sequence>
<keyword evidence="2 4" id="KW-0560">Oxidoreductase</keyword>
<dbReference type="STRING" id="36842.SAMN02194393_04016"/>
<dbReference type="PROSITE" id="PS00671">
    <property type="entry name" value="D_2_HYDROXYACID_DH_3"/>
    <property type="match status" value="1"/>
</dbReference>
<evidence type="ECO:0000313" key="8">
    <source>
        <dbReference type="Proteomes" id="UP000190285"/>
    </source>
</evidence>
<feature type="domain" description="D-isomer specific 2-hydroxyacid dehydrogenase catalytic" evidence="5">
    <location>
        <begin position="3"/>
        <end position="307"/>
    </location>
</feature>
<evidence type="ECO:0000313" key="7">
    <source>
        <dbReference type="EMBL" id="SKC84143.1"/>
    </source>
</evidence>
<reference evidence="7 8" key="1">
    <citation type="submission" date="2017-02" db="EMBL/GenBank/DDBJ databases">
        <authorList>
            <person name="Peterson S.W."/>
        </authorList>
    </citation>
    <scope>NUCLEOTIDE SEQUENCE [LARGE SCALE GENOMIC DNA]</scope>
    <source>
        <strain evidence="7 8">M1</strain>
    </source>
</reference>
<dbReference type="GO" id="GO:0051287">
    <property type="term" value="F:NAD binding"/>
    <property type="evidence" value="ECO:0007669"/>
    <property type="project" value="InterPro"/>
</dbReference>
<feature type="domain" description="D-isomer specific 2-hydroxyacid dehydrogenase NAD-binding" evidence="6">
    <location>
        <begin position="105"/>
        <end position="275"/>
    </location>
</feature>
<dbReference type="Pfam" id="PF02826">
    <property type="entry name" value="2-Hacid_dh_C"/>
    <property type="match status" value="1"/>
</dbReference>
<dbReference type="CDD" id="cd12155">
    <property type="entry name" value="PGDH_1"/>
    <property type="match status" value="1"/>
</dbReference>
<dbReference type="SUPFAM" id="SSF51735">
    <property type="entry name" value="NAD(P)-binding Rossmann-fold domains"/>
    <property type="match status" value="1"/>
</dbReference>
<keyword evidence="8" id="KW-1185">Reference proteome</keyword>
<evidence type="ECO:0000256" key="3">
    <source>
        <dbReference type="ARBA" id="ARBA00023027"/>
    </source>
</evidence>
<dbReference type="RefSeq" id="WP_079494105.1">
    <property type="nucleotide sequence ID" value="NZ_FUZT01000011.1"/>
</dbReference>
<evidence type="ECO:0000259" key="6">
    <source>
        <dbReference type="Pfam" id="PF02826"/>
    </source>
</evidence>
<evidence type="ECO:0000256" key="2">
    <source>
        <dbReference type="ARBA" id="ARBA00023002"/>
    </source>
</evidence>
<dbReference type="Pfam" id="PF00389">
    <property type="entry name" value="2-Hacid_dh"/>
    <property type="match status" value="1"/>
</dbReference>
<protein>
    <submittedName>
        <fullName evidence="7">Phosphoglycerate dehydrogenase</fullName>
    </submittedName>
</protein>
<dbReference type="SUPFAM" id="SSF52283">
    <property type="entry name" value="Formate/glycerate dehydrogenase catalytic domain-like"/>
    <property type="match status" value="1"/>
</dbReference>
<accession>A0A1T5M7R1</accession>
<comment type="similarity">
    <text evidence="1 4">Belongs to the D-isomer specific 2-hydroxyacid dehydrogenase family.</text>
</comment>
<keyword evidence="3" id="KW-0520">NAD</keyword>
<dbReference type="InterPro" id="IPR006139">
    <property type="entry name" value="D-isomer_2_OHA_DH_cat_dom"/>
</dbReference>
<dbReference type="InterPro" id="IPR036291">
    <property type="entry name" value="NAD(P)-bd_dom_sf"/>
</dbReference>
<dbReference type="InterPro" id="IPR006140">
    <property type="entry name" value="D-isomer_DH_NAD-bd"/>
</dbReference>
<dbReference type="InterPro" id="IPR029753">
    <property type="entry name" value="D-isomer_DH_CS"/>
</dbReference>
<dbReference type="AlphaFoldDB" id="A0A1T5M7R1"/>
<evidence type="ECO:0000256" key="4">
    <source>
        <dbReference type="RuleBase" id="RU003719"/>
    </source>
</evidence>
<dbReference type="Proteomes" id="UP000190285">
    <property type="component" value="Unassembled WGS sequence"/>
</dbReference>
<dbReference type="EMBL" id="FUZT01000011">
    <property type="protein sequence ID" value="SKC84143.1"/>
    <property type="molecule type" value="Genomic_DNA"/>
</dbReference>
<dbReference type="Gene3D" id="3.40.50.720">
    <property type="entry name" value="NAD(P)-binding Rossmann-like Domain"/>
    <property type="match status" value="2"/>
</dbReference>
<dbReference type="PANTHER" id="PTHR43333">
    <property type="entry name" value="2-HACID_DH_C DOMAIN-CONTAINING PROTEIN"/>
    <property type="match status" value="1"/>
</dbReference>